<keyword evidence="1" id="KW-0732">Signal</keyword>
<gene>
    <name evidence="2" type="ORF">B0H66DRAFT_568881</name>
</gene>
<sequence length="75" mass="8502">MRLFTLAITCAISAALSYCSPAAVAPDSRLSEKRSTLIGPNNGIPEQDYLDCLYNEVNTCKVFFFPYFLQPFFFY</sequence>
<proteinExistence type="predicted"/>
<accession>A0AAE0HU69</accession>
<evidence type="ECO:0000313" key="2">
    <source>
        <dbReference type="EMBL" id="KAK3312776.1"/>
    </source>
</evidence>
<dbReference type="Proteomes" id="UP001283341">
    <property type="component" value="Unassembled WGS sequence"/>
</dbReference>
<dbReference type="EMBL" id="JAUEDM010000008">
    <property type="protein sequence ID" value="KAK3312776.1"/>
    <property type="molecule type" value="Genomic_DNA"/>
</dbReference>
<comment type="caution">
    <text evidence="2">The sequence shown here is derived from an EMBL/GenBank/DDBJ whole genome shotgun (WGS) entry which is preliminary data.</text>
</comment>
<evidence type="ECO:0000313" key="3">
    <source>
        <dbReference type="Proteomes" id="UP001283341"/>
    </source>
</evidence>
<keyword evidence="3" id="KW-1185">Reference proteome</keyword>
<reference evidence="2" key="1">
    <citation type="journal article" date="2023" name="Mol. Phylogenet. Evol.">
        <title>Genome-scale phylogeny and comparative genomics of the fungal order Sordariales.</title>
        <authorList>
            <person name="Hensen N."/>
            <person name="Bonometti L."/>
            <person name="Westerberg I."/>
            <person name="Brannstrom I.O."/>
            <person name="Guillou S."/>
            <person name="Cros-Aarteil S."/>
            <person name="Calhoun S."/>
            <person name="Haridas S."/>
            <person name="Kuo A."/>
            <person name="Mondo S."/>
            <person name="Pangilinan J."/>
            <person name="Riley R."/>
            <person name="LaButti K."/>
            <person name="Andreopoulos B."/>
            <person name="Lipzen A."/>
            <person name="Chen C."/>
            <person name="Yan M."/>
            <person name="Daum C."/>
            <person name="Ng V."/>
            <person name="Clum A."/>
            <person name="Steindorff A."/>
            <person name="Ohm R.A."/>
            <person name="Martin F."/>
            <person name="Silar P."/>
            <person name="Natvig D.O."/>
            <person name="Lalanne C."/>
            <person name="Gautier V."/>
            <person name="Ament-Velasquez S.L."/>
            <person name="Kruys A."/>
            <person name="Hutchinson M.I."/>
            <person name="Powell A.J."/>
            <person name="Barry K."/>
            <person name="Miller A.N."/>
            <person name="Grigoriev I.V."/>
            <person name="Debuchy R."/>
            <person name="Gladieux P."/>
            <person name="Hiltunen Thoren M."/>
            <person name="Johannesson H."/>
        </authorList>
    </citation>
    <scope>NUCLEOTIDE SEQUENCE</scope>
    <source>
        <strain evidence="2">CBS 118394</strain>
    </source>
</reference>
<protein>
    <submittedName>
        <fullName evidence="2">Uncharacterized protein</fullName>
    </submittedName>
</protein>
<evidence type="ECO:0000256" key="1">
    <source>
        <dbReference type="SAM" id="SignalP"/>
    </source>
</evidence>
<dbReference type="AlphaFoldDB" id="A0AAE0HU69"/>
<reference evidence="2" key="2">
    <citation type="submission" date="2023-06" db="EMBL/GenBank/DDBJ databases">
        <authorList>
            <consortium name="Lawrence Berkeley National Laboratory"/>
            <person name="Haridas S."/>
            <person name="Hensen N."/>
            <person name="Bonometti L."/>
            <person name="Westerberg I."/>
            <person name="Brannstrom I.O."/>
            <person name="Guillou S."/>
            <person name="Cros-Aarteil S."/>
            <person name="Calhoun S."/>
            <person name="Kuo A."/>
            <person name="Mondo S."/>
            <person name="Pangilinan J."/>
            <person name="Riley R."/>
            <person name="Labutti K."/>
            <person name="Andreopoulos B."/>
            <person name="Lipzen A."/>
            <person name="Chen C."/>
            <person name="Yanf M."/>
            <person name="Daum C."/>
            <person name="Ng V."/>
            <person name="Clum A."/>
            <person name="Steindorff A."/>
            <person name="Ohm R."/>
            <person name="Martin F."/>
            <person name="Silar P."/>
            <person name="Natvig D."/>
            <person name="Lalanne C."/>
            <person name="Gautier V."/>
            <person name="Ament-Velasquez S.L."/>
            <person name="Kruys A."/>
            <person name="Hutchinson M.I."/>
            <person name="Powell A.J."/>
            <person name="Barry K."/>
            <person name="Miller A.N."/>
            <person name="Grigoriev I.V."/>
            <person name="Debuchy R."/>
            <person name="Gladieux P."/>
            <person name="Thoren M.H."/>
            <person name="Johannesson H."/>
        </authorList>
    </citation>
    <scope>NUCLEOTIDE SEQUENCE</scope>
    <source>
        <strain evidence="2">CBS 118394</strain>
    </source>
</reference>
<feature type="chain" id="PRO_5042265827" evidence="1">
    <location>
        <begin position="20"/>
        <end position="75"/>
    </location>
</feature>
<name>A0AAE0HU69_9PEZI</name>
<organism evidence="2 3">
    <name type="scientific">Apodospora peruviana</name>
    <dbReference type="NCBI Taxonomy" id="516989"/>
    <lineage>
        <taxon>Eukaryota</taxon>
        <taxon>Fungi</taxon>
        <taxon>Dikarya</taxon>
        <taxon>Ascomycota</taxon>
        <taxon>Pezizomycotina</taxon>
        <taxon>Sordariomycetes</taxon>
        <taxon>Sordariomycetidae</taxon>
        <taxon>Sordariales</taxon>
        <taxon>Lasiosphaeriaceae</taxon>
        <taxon>Apodospora</taxon>
    </lineage>
</organism>
<feature type="signal peptide" evidence="1">
    <location>
        <begin position="1"/>
        <end position="19"/>
    </location>
</feature>